<evidence type="ECO:0000313" key="11">
    <source>
        <dbReference type="EMBL" id="STX32889.1"/>
    </source>
</evidence>
<dbReference type="SUPFAM" id="SSF53633">
    <property type="entry name" value="Carbamate kinase-like"/>
    <property type="match status" value="1"/>
</dbReference>
<evidence type="ECO:0000256" key="5">
    <source>
        <dbReference type="ARBA" id="ARBA00022741"/>
    </source>
</evidence>
<dbReference type="Pfam" id="PF00696">
    <property type="entry name" value="AA_kinase"/>
    <property type="match status" value="1"/>
</dbReference>
<dbReference type="HAMAP" id="MF_00456">
    <property type="entry name" value="ProB"/>
    <property type="match status" value="1"/>
</dbReference>
<dbReference type="GO" id="GO:0055129">
    <property type="term" value="P:L-proline biosynthetic process"/>
    <property type="evidence" value="ECO:0007669"/>
    <property type="project" value="UniProtKB-UniRule"/>
</dbReference>
<evidence type="ECO:0000256" key="8">
    <source>
        <dbReference type="HAMAP-Rule" id="MF_00456"/>
    </source>
</evidence>
<evidence type="ECO:0000256" key="6">
    <source>
        <dbReference type="ARBA" id="ARBA00022777"/>
    </source>
</evidence>
<dbReference type="CDD" id="cd04242">
    <property type="entry name" value="AAK_G5K_ProB"/>
    <property type="match status" value="1"/>
</dbReference>
<dbReference type="UniPathway" id="UPA00098">
    <property type="reaction ID" value="UER00359"/>
</dbReference>
<evidence type="ECO:0000259" key="9">
    <source>
        <dbReference type="SMART" id="SM00359"/>
    </source>
</evidence>
<gene>
    <name evidence="8 11" type="primary">proB</name>
    <name evidence="10" type="ORF">Lbir_3042</name>
    <name evidence="11" type="ORF">NCTC12437_02693</name>
</gene>
<proteinExistence type="inferred from homology"/>
<comment type="similarity">
    <text evidence="8">Belongs to the glutamate 5-kinase family.</text>
</comment>
<comment type="subcellular location">
    <subcellularLocation>
        <location evidence="8">Cytoplasm</location>
    </subcellularLocation>
</comment>
<organism evidence="11 13">
    <name type="scientific">Legionella birminghamensis</name>
    <dbReference type="NCBI Taxonomy" id="28083"/>
    <lineage>
        <taxon>Bacteria</taxon>
        <taxon>Pseudomonadati</taxon>
        <taxon>Pseudomonadota</taxon>
        <taxon>Gammaproteobacteria</taxon>
        <taxon>Legionellales</taxon>
        <taxon>Legionellaceae</taxon>
        <taxon>Legionella</taxon>
    </lineage>
</organism>
<dbReference type="PANTHER" id="PTHR43654">
    <property type="entry name" value="GLUTAMATE 5-KINASE"/>
    <property type="match status" value="1"/>
</dbReference>
<accession>A0A378ICH2</accession>
<evidence type="ECO:0000313" key="13">
    <source>
        <dbReference type="Proteomes" id="UP000255066"/>
    </source>
</evidence>
<keyword evidence="2 8" id="KW-0028">Amino-acid biosynthesis</keyword>
<dbReference type="EMBL" id="UGNW01000001">
    <property type="protein sequence ID" value="STX32889.1"/>
    <property type="molecule type" value="Genomic_DNA"/>
</dbReference>
<dbReference type="InterPro" id="IPR011529">
    <property type="entry name" value="Glu_5kinase"/>
</dbReference>
<comment type="pathway">
    <text evidence="8">Amino-acid biosynthesis; L-proline biosynthesis; L-glutamate 5-semialdehyde from L-glutamate: step 1/2.</text>
</comment>
<dbReference type="EC" id="2.7.2.11" evidence="8"/>
<dbReference type="STRING" id="28083.Lbir_3042"/>
<dbReference type="EMBL" id="LNXT01000052">
    <property type="protein sequence ID" value="KTC66740.1"/>
    <property type="molecule type" value="Genomic_DNA"/>
</dbReference>
<dbReference type="InterPro" id="IPR005715">
    <property type="entry name" value="Glu_5kinase/COase_Synthase"/>
</dbReference>
<dbReference type="PANTHER" id="PTHR43654:SF1">
    <property type="entry name" value="ISOPENTENYL PHOSPHATE KINASE"/>
    <property type="match status" value="1"/>
</dbReference>
<dbReference type="InterPro" id="IPR041739">
    <property type="entry name" value="G5K_ProB"/>
</dbReference>
<feature type="binding site" evidence="8">
    <location>
        <position position="149"/>
    </location>
    <ligand>
        <name>substrate</name>
    </ligand>
</feature>
<evidence type="ECO:0000256" key="3">
    <source>
        <dbReference type="ARBA" id="ARBA00022650"/>
    </source>
</evidence>
<keyword evidence="4 8" id="KW-0808">Transferase</keyword>
<evidence type="ECO:0000256" key="4">
    <source>
        <dbReference type="ARBA" id="ARBA00022679"/>
    </source>
</evidence>
<feature type="binding site" evidence="8">
    <location>
        <position position="6"/>
    </location>
    <ligand>
        <name>ATP</name>
        <dbReference type="ChEBI" id="CHEBI:30616"/>
    </ligand>
</feature>
<evidence type="ECO:0000256" key="1">
    <source>
        <dbReference type="ARBA" id="ARBA00022490"/>
    </source>
</evidence>
<dbReference type="AlphaFoldDB" id="A0A378ICH2"/>
<evidence type="ECO:0000256" key="2">
    <source>
        <dbReference type="ARBA" id="ARBA00022605"/>
    </source>
</evidence>
<sequence>MIIVIKVGTQSILTVDGTLNEPVMRHLVEQIAHLQAQGNQLVLVSSGAVGAGRKISKDYLARQYGHSIAEKQVLASIGQPELMKTYSSLFKTHTLLTAQLLLTRQDFHTRQHYLNIARLIREILNQRNIIPIINENDSVAIEELMFTDNDELAGLIAAQINADKLIVLSNIAGVFSHHPDNPEARLIPVIKEDSDWPAVSSLKSNMGRGGMLSKLSTARKMSQLGITSYIASLDQQNIILRILAGEALGTTILPRKNTSNIKKWMAYNADKPNGVVLINKGLFDIIKDGNRVISLLPVGIEDCLGEFKKGDLVEILFDNIKIGIGIARYDARKLQEFLGKKNKPEFIHYDHLHIY</sequence>
<dbReference type="SMART" id="SM00359">
    <property type="entry name" value="PUA"/>
    <property type="match status" value="1"/>
</dbReference>
<keyword evidence="12" id="KW-1185">Reference proteome</keyword>
<evidence type="ECO:0000313" key="12">
    <source>
        <dbReference type="Proteomes" id="UP000054735"/>
    </source>
</evidence>
<dbReference type="PRINTS" id="PR00474">
    <property type="entry name" value="GLU5KINASE"/>
</dbReference>
<dbReference type="InterPro" id="IPR001048">
    <property type="entry name" value="Asp/Glu/Uridylate_kinase"/>
</dbReference>
<evidence type="ECO:0000256" key="7">
    <source>
        <dbReference type="ARBA" id="ARBA00022840"/>
    </source>
</evidence>
<keyword evidence="3 8" id="KW-0641">Proline biosynthesis</keyword>
<dbReference type="PIRSF" id="PIRSF000729">
    <property type="entry name" value="GK"/>
    <property type="match status" value="1"/>
</dbReference>
<keyword evidence="1 8" id="KW-0963">Cytoplasm</keyword>
<dbReference type="Gene3D" id="2.30.130.10">
    <property type="entry name" value="PUA domain"/>
    <property type="match status" value="1"/>
</dbReference>
<comment type="catalytic activity">
    <reaction evidence="8">
        <text>L-glutamate + ATP = L-glutamyl 5-phosphate + ADP</text>
        <dbReference type="Rhea" id="RHEA:14877"/>
        <dbReference type="ChEBI" id="CHEBI:29985"/>
        <dbReference type="ChEBI" id="CHEBI:30616"/>
        <dbReference type="ChEBI" id="CHEBI:58274"/>
        <dbReference type="ChEBI" id="CHEBI:456216"/>
        <dbReference type="EC" id="2.7.2.11"/>
    </reaction>
</comment>
<name>A0A378ICH2_9GAMM</name>
<dbReference type="Gene3D" id="3.40.1160.10">
    <property type="entry name" value="Acetylglutamate kinase-like"/>
    <property type="match status" value="1"/>
</dbReference>
<feature type="binding site" evidence="8">
    <location>
        <position position="137"/>
    </location>
    <ligand>
        <name>substrate</name>
    </ligand>
</feature>
<feature type="binding site" evidence="8">
    <location>
        <position position="46"/>
    </location>
    <ligand>
        <name>substrate</name>
    </ligand>
</feature>
<reference evidence="10 12" key="1">
    <citation type="submission" date="2015-11" db="EMBL/GenBank/DDBJ databases">
        <title>Genomic analysis of 38 Legionella species identifies large and diverse effector repertoires.</title>
        <authorList>
            <person name="Burstein D."/>
            <person name="Amaro F."/>
            <person name="Zusman T."/>
            <person name="Lifshitz Z."/>
            <person name="Cohen O."/>
            <person name="Gilbert J.A."/>
            <person name="Pupko T."/>
            <person name="Shuman H.A."/>
            <person name="Segal G."/>
        </authorList>
    </citation>
    <scope>NUCLEOTIDE SEQUENCE [LARGE SCALE GENOMIC DNA]</scope>
    <source>
        <strain evidence="10 12">CDC#1407-AL-14</strain>
    </source>
</reference>
<dbReference type="Pfam" id="PF01472">
    <property type="entry name" value="PUA"/>
    <property type="match status" value="1"/>
</dbReference>
<feature type="domain" description="PUA" evidence="9">
    <location>
        <begin position="274"/>
        <end position="347"/>
    </location>
</feature>
<dbReference type="PROSITE" id="PS50890">
    <property type="entry name" value="PUA"/>
    <property type="match status" value="1"/>
</dbReference>
<dbReference type="FunFam" id="3.40.1160.10:FF:000006">
    <property type="entry name" value="Glutamate 5-kinase"/>
    <property type="match status" value="1"/>
</dbReference>
<dbReference type="Proteomes" id="UP000255066">
    <property type="component" value="Unassembled WGS sequence"/>
</dbReference>
<dbReference type="SUPFAM" id="SSF88697">
    <property type="entry name" value="PUA domain-like"/>
    <property type="match status" value="1"/>
</dbReference>
<dbReference type="GO" id="GO:0005524">
    <property type="term" value="F:ATP binding"/>
    <property type="evidence" value="ECO:0007669"/>
    <property type="project" value="UniProtKB-KW"/>
</dbReference>
<protein>
    <recommendedName>
        <fullName evidence="8">Glutamate 5-kinase</fullName>
        <ecNumber evidence="8">2.7.2.11</ecNumber>
    </recommendedName>
    <alternativeName>
        <fullName evidence="8">Gamma-glutamyl kinase</fullName>
        <shortName evidence="8">GK</shortName>
    </alternativeName>
</protein>
<keyword evidence="5 8" id="KW-0547">Nucleotide-binding</keyword>
<dbReference type="GO" id="GO:0005829">
    <property type="term" value="C:cytosol"/>
    <property type="evidence" value="ECO:0007669"/>
    <property type="project" value="TreeGrafter"/>
</dbReference>
<comment type="function">
    <text evidence="8">Catalyzes the transfer of a phosphate group to glutamate to form L-glutamate 5-phosphate.</text>
</comment>
<dbReference type="GO" id="GO:0004349">
    <property type="term" value="F:glutamate 5-kinase activity"/>
    <property type="evidence" value="ECO:0007669"/>
    <property type="project" value="UniProtKB-UniRule"/>
</dbReference>
<keyword evidence="6 8" id="KW-0418">Kinase</keyword>
<dbReference type="GO" id="GO:0003723">
    <property type="term" value="F:RNA binding"/>
    <property type="evidence" value="ECO:0007669"/>
    <property type="project" value="InterPro"/>
</dbReference>
<evidence type="ECO:0000313" key="10">
    <source>
        <dbReference type="EMBL" id="KTC66740.1"/>
    </source>
</evidence>
<reference evidence="11 13" key="2">
    <citation type="submission" date="2018-06" db="EMBL/GenBank/DDBJ databases">
        <authorList>
            <consortium name="Pathogen Informatics"/>
            <person name="Doyle S."/>
        </authorList>
    </citation>
    <scope>NUCLEOTIDE SEQUENCE [LARGE SCALE GENOMIC DNA]</scope>
    <source>
        <strain evidence="11 13">NCTC12437</strain>
    </source>
</reference>
<comment type="caution">
    <text evidence="8">Lacks conserved residue(s) required for the propagation of feature annotation.</text>
</comment>
<dbReference type="InterPro" id="IPR002478">
    <property type="entry name" value="PUA"/>
</dbReference>
<dbReference type="NCBIfam" id="TIGR01027">
    <property type="entry name" value="proB"/>
    <property type="match status" value="1"/>
</dbReference>
<dbReference type="Proteomes" id="UP000054735">
    <property type="component" value="Unassembled WGS sequence"/>
</dbReference>
<dbReference type="RefSeq" id="WP_058525036.1">
    <property type="nucleotide sequence ID" value="NZ_CAAAHV010000038.1"/>
</dbReference>
<keyword evidence="7 8" id="KW-0067">ATP-binding</keyword>
<dbReference type="InterPro" id="IPR036974">
    <property type="entry name" value="PUA_sf"/>
</dbReference>
<dbReference type="InterPro" id="IPR001057">
    <property type="entry name" value="Glu/AcGlu_kinase"/>
</dbReference>
<dbReference type="OrthoDB" id="9804434at2"/>
<dbReference type="InterPro" id="IPR015947">
    <property type="entry name" value="PUA-like_sf"/>
</dbReference>
<dbReference type="InterPro" id="IPR036393">
    <property type="entry name" value="AceGlu_kinase-like_sf"/>
</dbReference>